<evidence type="ECO:0000313" key="22">
    <source>
        <dbReference type="Proteomes" id="UP001634007"/>
    </source>
</evidence>
<comment type="similarity">
    <text evidence="18">Belongs to the protein kinase superfamily.</text>
</comment>
<dbReference type="InterPro" id="IPR017441">
    <property type="entry name" value="Protein_kinase_ATP_BS"/>
</dbReference>
<name>A0ABD3IP92_EUCGL</name>
<keyword evidence="22" id="KW-1185">Reference proteome</keyword>
<dbReference type="Gene3D" id="3.30.200.20">
    <property type="entry name" value="Phosphorylase Kinase, domain 1"/>
    <property type="match status" value="1"/>
</dbReference>
<evidence type="ECO:0000256" key="11">
    <source>
        <dbReference type="ARBA" id="ARBA00022777"/>
    </source>
</evidence>
<organism evidence="21 22">
    <name type="scientific">Eucalyptus globulus</name>
    <name type="common">Tasmanian blue gum</name>
    <dbReference type="NCBI Taxonomy" id="34317"/>
    <lineage>
        <taxon>Eukaryota</taxon>
        <taxon>Viridiplantae</taxon>
        <taxon>Streptophyta</taxon>
        <taxon>Embryophyta</taxon>
        <taxon>Tracheophyta</taxon>
        <taxon>Spermatophyta</taxon>
        <taxon>Magnoliopsida</taxon>
        <taxon>eudicotyledons</taxon>
        <taxon>Gunneridae</taxon>
        <taxon>Pentapetalae</taxon>
        <taxon>rosids</taxon>
        <taxon>malvids</taxon>
        <taxon>Myrtales</taxon>
        <taxon>Myrtaceae</taxon>
        <taxon>Myrtoideae</taxon>
        <taxon>Eucalypteae</taxon>
        <taxon>Eucalyptus</taxon>
    </lineage>
</organism>
<dbReference type="PROSITE" id="PS00107">
    <property type="entry name" value="PROTEIN_KINASE_ATP"/>
    <property type="match status" value="1"/>
</dbReference>
<keyword evidence="9" id="KW-0430">Lectin</keyword>
<dbReference type="Pfam" id="PF00069">
    <property type="entry name" value="Pkinase"/>
    <property type="match status" value="1"/>
</dbReference>
<feature type="domain" description="Protein kinase" evidence="20">
    <location>
        <begin position="102"/>
        <end position="395"/>
    </location>
</feature>
<dbReference type="Proteomes" id="UP001634007">
    <property type="component" value="Unassembled WGS sequence"/>
</dbReference>
<dbReference type="PANTHER" id="PTHR47989">
    <property type="entry name" value="OS01G0750732 PROTEIN"/>
    <property type="match status" value="1"/>
</dbReference>
<evidence type="ECO:0000256" key="10">
    <source>
        <dbReference type="ARBA" id="ARBA00022741"/>
    </source>
</evidence>
<comment type="subcellular location">
    <subcellularLocation>
        <location evidence="1">Cell membrane</location>
        <topology evidence="1">Single-pass type I membrane protein</topology>
    </subcellularLocation>
</comment>
<feature type="region of interest" description="Disordered" evidence="19">
    <location>
        <begin position="423"/>
        <end position="443"/>
    </location>
</feature>
<evidence type="ECO:0000256" key="18">
    <source>
        <dbReference type="RuleBase" id="RU000304"/>
    </source>
</evidence>
<evidence type="ECO:0000256" key="8">
    <source>
        <dbReference type="ARBA" id="ARBA00022729"/>
    </source>
</evidence>
<keyword evidence="12 17" id="KW-0067">ATP-binding</keyword>
<keyword evidence="11" id="KW-0418">Kinase</keyword>
<evidence type="ECO:0000256" key="4">
    <source>
        <dbReference type="ARBA" id="ARBA00022475"/>
    </source>
</evidence>
<dbReference type="PROSITE" id="PS00108">
    <property type="entry name" value="PROTEIN_KINASE_ST"/>
    <property type="match status" value="1"/>
</dbReference>
<dbReference type="Gene3D" id="1.10.510.10">
    <property type="entry name" value="Transferase(Phosphotransferase) domain 1"/>
    <property type="match status" value="1"/>
</dbReference>
<proteinExistence type="inferred from homology"/>
<evidence type="ECO:0000256" key="16">
    <source>
        <dbReference type="ARBA" id="ARBA00023180"/>
    </source>
</evidence>
<keyword evidence="5 18" id="KW-0723">Serine/threonine-protein kinase</keyword>
<dbReference type="GO" id="GO:0002229">
    <property type="term" value="P:defense response to oomycetes"/>
    <property type="evidence" value="ECO:0007669"/>
    <property type="project" value="UniProtKB-ARBA"/>
</dbReference>
<dbReference type="FunFam" id="3.30.200.20:FF:000015">
    <property type="entry name" value="Somatic embryogenesis receptor kinase 1"/>
    <property type="match status" value="1"/>
</dbReference>
<keyword evidence="16" id="KW-0325">Glycoprotein</keyword>
<dbReference type="SUPFAM" id="SSF56112">
    <property type="entry name" value="Protein kinase-like (PK-like)"/>
    <property type="match status" value="1"/>
</dbReference>
<comment type="similarity">
    <text evidence="3">In the C-terminal section; belongs to the protein kinase superfamily. Ser/Thr protein kinase family.</text>
</comment>
<comment type="caution">
    <text evidence="21">The sequence shown here is derived from an EMBL/GenBank/DDBJ whole genome shotgun (WGS) entry which is preliminary data.</text>
</comment>
<keyword evidence="4" id="KW-1003">Cell membrane</keyword>
<dbReference type="EMBL" id="JBJKBG010000011">
    <property type="protein sequence ID" value="KAL3715721.1"/>
    <property type="molecule type" value="Genomic_DNA"/>
</dbReference>
<protein>
    <recommendedName>
        <fullName evidence="20">Protein kinase domain-containing protein</fullName>
    </recommendedName>
</protein>
<keyword evidence="15" id="KW-0675">Receptor</keyword>
<evidence type="ECO:0000256" key="9">
    <source>
        <dbReference type="ARBA" id="ARBA00022734"/>
    </source>
</evidence>
<comment type="similarity">
    <text evidence="2">In the N-terminal section; belongs to the leguminous lectin family.</text>
</comment>
<evidence type="ECO:0000256" key="14">
    <source>
        <dbReference type="ARBA" id="ARBA00023136"/>
    </source>
</evidence>
<dbReference type="GO" id="GO:0030246">
    <property type="term" value="F:carbohydrate binding"/>
    <property type="evidence" value="ECO:0007669"/>
    <property type="project" value="UniProtKB-KW"/>
</dbReference>
<dbReference type="SMART" id="SM00220">
    <property type="entry name" value="S_TKc"/>
    <property type="match status" value="1"/>
</dbReference>
<evidence type="ECO:0000256" key="13">
    <source>
        <dbReference type="ARBA" id="ARBA00022989"/>
    </source>
</evidence>
<evidence type="ECO:0000256" key="6">
    <source>
        <dbReference type="ARBA" id="ARBA00022679"/>
    </source>
</evidence>
<evidence type="ECO:0000256" key="17">
    <source>
        <dbReference type="PROSITE-ProRule" id="PRU10141"/>
    </source>
</evidence>
<dbReference type="GO" id="GO:0005886">
    <property type="term" value="C:plasma membrane"/>
    <property type="evidence" value="ECO:0007669"/>
    <property type="project" value="UniProtKB-SubCell"/>
</dbReference>
<keyword evidence="6" id="KW-0808">Transferase</keyword>
<dbReference type="InterPro" id="IPR000719">
    <property type="entry name" value="Prot_kinase_dom"/>
</dbReference>
<evidence type="ECO:0000256" key="15">
    <source>
        <dbReference type="ARBA" id="ARBA00023170"/>
    </source>
</evidence>
<dbReference type="PROSITE" id="PS50011">
    <property type="entry name" value="PROTEIN_KINASE_DOM"/>
    <property type="match status" value="1"/>
</dbReference>
<dbReference type="PANTHER" id="PTHR47989:SF62">
    <property type="entry name" value="OS05G0423500 PROTEIN"/>
    <property type="match status" value="1"/>
</dbReference>
<keyword evidence="7" id="KW-0812">Transmembrane</keyword>
<accession>A0ABD3IP92</accession>
<evidence type="ECO:0000259" key="20">
    <source>
        <dbReference type="PROSITE" id="PS50011"/>
    </source>
</evidence>
<dbReference type="InterPro" id="IPR011009">
    <property type="entry name" value="Kinase-like_dom_sf"/>
</dbReference>
<gene>
    <name evidence="21" type="ORF">ACJRO7_007460</name>
</gene>
<keyword evidence="10 17" id="KW-0547">Nucleotide-binding</keyword>
<dbReference type="GO" id="GO:0005524">
    <property type="term" value="F:ATP binding"/>
    <property type="evidence" value="ECO:0007669"/>
    <property type="project" value="UniProtKB-UniRule"/>
</dbReference>
<sequence>MVFKFYTIDLTEDVDVSTLFAPPTPPPSSTVCLPLGQRLTRAMAVTGRAAEGISLGFAAPAVEVSCWRLKTSSDDLKLQLLQLQVQLRKFTYQELEVATGNFSQENVLGRGGFGTVYRGISLDGSVVAIKRYFRVSGDAEVQVRAEVQVGSMARYRNLIQVLGFCNSMEPQKPVKKRKARTELTTSSVYPLAVKGTMDSHLGGALRPPLDWPTRMHIALGVARGLSYLHEDCSLQIIHCDIKPSNILLDENFEPLIGDFGIAKLVNHEDWNQQIQDTNVICGTLRFMPLAYGMHGNFSAKNDVYAFGVVLLELIFGLKVFSRQPLARKGIHDFKEVKDIVEHNELGRLVDPNLRGDYDEKEAEKLVKLALLCVQESPTKRPTISEAVQILKGSSLNDRWESEKEEMVLAFPLGESLLDSEELSGRTLADSASHLDPEELSGPR</sequence>
<keyword evidence="13" id="KW-1133">Transmembrane helix</keyword>
<evidence type="ECO:0000256" key="2">
    <source>
        <dbReference type="ARBA" id="ARBA00008536"/>
    </source>
</evidence>
<evidence type="ECO:0000313" key="21">
    <source>
        <dbReference type="EMBL" id="KAL3715721.1"/>
    </source>
</evidence>
<evidence type="ECO:0000256" key="3">
    <source>
        <dbReference type="ARBA" id="ARBA00010217"/>
    </source>
</evidence>
<dbReference type="AlphaFoldDB" id="A0ABD3IP92"/>
<keyword evidence="8" id="KW-0732">Signal</keyword>
<evidence type="ECO:0000256" key="7">
    <source>
        <dbReference type="ARBA" id="ARBA00022692"/>
    </source>
</evidence>
<evidence type="ECO:0000256" key="5">
    <source>
        <dbReference type="ARBA" id="ARBA00022527"/>
    </source>
</evidence>
<dbReference type="InterPro" id="IPR008271">
    <property type="entry name" value="Ser/Thr_kinase_AS"/>
</dbReference>
<keyword evidence="14" id="KW-0472">Membrane</keyword>
<dbReference type="FunFam" id="1.10.510.10:FF:000240">
    <property type="entry name" value="Lectin-domain containing receptor kinase A4.3"/>
    <property type="match status" value="1"/>
</dbReference>
<dbReference type="GO" id="GO:0004674">
    <property type="term" value="F:protein serine/threonine kinase activity"/>
    <property type="evidence" value="ECO:0007669"/>
    <property type="project" value="UniProtKB-KW"/>
</dbReference>
<evidence type="ECO:0000256" key="1">
    <source>
        <dbReference type="ARBA" id="ARBA00004251"/>
    </source>
</evidence>
<feature type="binding site" evidence="17">
    <location>
        <position position="130"/>
    </location>
    <ligand>
        <name>ATP</name>
        <dbReference type="ChEBI" id="CHEBI:30616"/>
    </ligand>
</feature>
<evidence type="ECO:0000256" key="12">
    <source>
        <dbReference type="ARBA" id="ARBA00022840"/>
    </source>
</evidence>
<evidence type="ECO:0000256" key="19">
    <source>
        <dbReference type="SAM" id="MobiDB-lite"/>
    </source>
</evidence>
<reference evidence="21 22" key="1">
    <citation type="submission" date="2024-11" db="EMBL/GenBank/DDBJ databases">
        <title>Chromosome-level genome assembly of Eucalyptus globulus Labill. provides insights into its genome evolution.</title>
        <authorList>
            <person name="Li X."/>
        </authorList>
    </citation>
    <scope>NUCLEOTIDE SEQUENCE [LARGE SCALE GENOMIC DNA]</scope>
    <source>
        <strain evidence="21">CL2024</strain>
        <tissue evidence="21">Fresh tender leaves</tissue>
    </source>
</reference>